<accession>A0AAV1DWK7</accession>
<evidence type="ECO:0000313" key="3">
    <source>
        <dbReference type="Proteomes" id="UP001161247"/>
    </source>
</evidence>
<sequence length="249" mass="28644">MGSIVGSVLTGFSEVLGKLLGHPLDFLSGKSCSTNCGLIWDLMCYIENFCISQLLKLALVVVLLYFAYTNVSQSAVLLFFYLSYKLGICQCICHTICRSIWACCAIYFSTLECCCTFLCSKLDKHNQTRRRRRARDIEALGVSCEDNDDHDEVEESFSMPSPERISGKQKLQSHRGRHYRKEHVRRSLRPKSYHPHVGIREKSLRLKREPSFKKCNDRVNLADQTTVSRRSKFVKKRNSFKGSGHHHRK</sequence>
<name>A0AAV1DWK7_OLDCO</name>
<dbReference type="EMBL" id="OX459124">
    <property type="protein sequence ID" value="CAI9112275.1"/>
    <property type="molecule type" value="Genomic_DNA"/>
</dbReference>
<evidence type="ECO:0000313" key="2">
    <source>
        <dbReference type="EMBL" id="CAI9112275.1"/>
    </source>
</evidence>
<gene>
    <name evidence="2" type="ORF">OLC1_LOCUS19503</name>
</gene>
<feature type="compositionally biased region" description="Basic residues" evidence="1">
    <location>
        <begin position="171"/>
        <end position="194"/>
    </location>
</feature>
<proteinExistence type="predicted"/>
<dbReference type="AlphaFoldDB" id="A0AAV1DWK7"/>
<dbReference type="PANTHER" id="PTHR35278">
    <property type="entry name" value="TRANSMEMBRANE PROTEIN-RELATED"/>
    <property type="match status" value="1"/>
</dbReference>
<feature type="region of interest" description="Disordered" evidence="1">
    <location>
        <begin position="147"/>
        <end position="199"/>
    </location>
</feature>
<protein>
    <submittedName>
        <fullName evidence="2">OLC1v1012696C2</fullName>
    </submittedName>
</protein>
<reference evidence="2" key="1">
    <citation type="submission" date="2023-03" db="EMBL/GenBank/DDBJ databases">
        <authorList>
            <person name="Julca I."/>
        </authorList>
    </citation>
    <scope>NUCLEOTIDE SEQUENCE</scope>
</reference>
<dbReference type="Proteomes" id="UP001161247">
    <property type="component" value="Chromosome 7"/>
</dbReference>
<organism evidence="2 3">
    <name type="scientific">Oldenlandia corymbosa var. corymbosa</name>
    <dbReference type="NCBI Taxonomy" id="529605"/>
    <lineage>
        <taxon>Eukaryota</taxon>
        <taxon>Viridiplantae</taxon>
        <taxon>Streptophyta</taxon>
        <taxon>Embryophyta</taxon>
        <taxon>Tracheophyta</taxon>
        <taxon>Spermatophyta</taxon>
        <taxon>Magnoliopsida</taxon>
        <taxon>eudicotyledons</taxon>
        <taxon>Gunneridae</taxon>
        <taxon>Pentapetalae</taxon>
        <taxon>asterids</taxon>
        <taxon>lamiids</taxon>
        <taxon>Gentianales</taxon>
        <taxon>Rubiaceae</taxon>
        <taxon>Rubioideae</taxon>
        <taxon>Spermacoceae</taxon>
        <taxon>Hedyotis-Oldenlandia complex</taxon>
        <taxon>Oldenlandia</taxon>
    </lineage>
</organism>
<keyword evidence="3" id="KW-1185">Reference proteome</keyword>
<dbReference type="PANTHER" id="PTHR35278:SF1">
    <property type="entry name" value="F8K7.16"/>
    <property type="match status" value="1"/>
</dbReference>
<evidence type="ECO:0000256" key="1">
    <source>
        <dbReference type="SAM" id="MobiDB-lite"/>
    </source>
</evidence>